<dbReference type="RefSeq" id="WP_397558459.1">
    <property type="nucleotide sequence ID" value="NZ_JBIQWL010000015.1"/>
</dbReference>
<comment type="caution">
    <text evidence="3">The sequence shown here is derived from an EMBL/GenBank/DDBJ whole genome shotgun (WGS) entry which is preliminary data.</text>
</comment>
<sequence>MSRLAAFRTTVRFPHGENERGSAAVEAIIILPVVFLIIFGIIQGAVVMQANNVAQAAASTAYNAARLYNGTSEDGVSAGDAVLTQAGTILAGTNVVVQRAPESVTVTVSGTAASLIPGVPLTVSRTVTGPTERWVGP</sequence>
<evidence type="ECO:0000259" key="2">
    <source>
        <dbReference type="Pfam" id="PF07811"/>
    </source>
</evidence>
<keyword evidence="1" id="KW-0472">Membrane</keyword>
<accession>A0ABW7QDP7</accession>
<protein>
    <submittedName>
        <fullName evidence="3">TadE family protein</fullName>
    </submittedName>
</protein>
<dbReference type="InterPro" id="IPR012495">
    <property type="entry name" value="TadE-like_dom"/>
</dbReference>
<reference evidence="3 4" key="1">
    <citation type="submission" date="2024-09" db="EMBL/GenBank/DDBJ databases">
        <authorList>
            <person name="Pan X."/>
        </authorList>
    </citation>
    <scope>NUCLEOTIDE SEQUENCE [LARGE SCALE GENOMIC DNA]</scope>
    <source>
        <strain evidence="3 4">B2969</strain>
    </source>
</reference>
<feature type="domain" description="TadE-like" evidence="2">
    <location>
        <begin position="21"/>
        <end position="61"/>
    </location>
</feature>
<gene>
    <name evidence="3" type="ORF">ACH3VR_21875</name>
</gene>
<dbReference type="Proteomes" id="UP001610861">
    <property type="component" value="Unassembled WGS sequence"/>
</dbReference>
<dbReference type="EMBL" id="JBIQWL010000015">
    <property type="protein sequence ID" value="MFH8253031.1"/>
    <property type="molecule type" value="Genomic_DNA"/>
</dbReference>
<name>A0ABW7QDP7_9MICO</name>
<organism evidence="3 4">
    <name type="scientific">Microbacterium alkaliflavum</name>
    <dbReference type="NCBI Taxonomy" id="3248839"/>
    <lineage>
        <taxon>Bacteria</taxon>
        <taxon>Bacillati</taxon>
        <taxon>Actinomycetota</taxon>
        <taxon>Actinomycetes</taxon>
        <taxon>Micrococcales</taxon>
        <taxon>Microbacteriaceae</taxon>
        <taxon>Microbacterium</taxon>
    </lineage>
</organism>
<proteinExistence type="predicted"/>
<keyword evidence="1" id="KW-0812">Transmembrane</keyword>
<evidence type="ECO:0000313" key="3">
    <source>
        <dbReference type="EMBL" id="MFH8253031.1"/>
    </source>
</evidence>
<evidence type="ECO:0000313" key="4">
    <source>
        <dbReference type="Proteomes" id="UP001610861"/>
    </source>
</evidence>
<feature type="transmembrane region" description="Helical" evidence="1">
    <location>
        <begin position="21"/>
        <end position="42"/>
    </location>
</feature>
<dbReference type="Pfam" id="PF07811">
    <property type="entry name" value="TadE"/>
    <property type="match status" value="1"/>
</dbReference>
<evidence type="ECO:0000256" key="1">
    <source>
        <dbReference type="SAM" id="Phobius"/>
    </source>
</evidence>
<keyword evidence="4" id="KW-1185">Reference proteome</keyword>
<keyword evidence="1" id="KW-1133">Transmembrane helix</keyword>